<organism evidence="2 3">
    <name type="scientific">Flavobacterium glycines</name>
    <dbReference type="NCBI Taxonomy" id="551990"/>
    <lineage>
        <taxon>Bacteria</taxon>
        <taxon>Pseudomonadati</taxon>
        <taxon>Bacteroidota</taxon>
        <taxon>Flavobacteriia</taxon>
        <taxon>Flavobacteriales</taxon>
        <taxon>Flavobacteriaceae</taxon>
        <taxon>Flavobacterium</taxon>
    </lineage>
</organism>
<dbReference type="Proteomes" id="UP000093226">
    <property type="component" value="Unassembled WGS sequence"/>
</dbReference>
<dbReference type="EMBL" id="LVEO01000018">
    <property type="protein sequence ID" value="OCB71407.1"/>
    <property type="molecule type" value="Genomic_DNA"/>
</dbReference>
<dbReference type="AlphaFoldDB" id="A0A1B9DNY7"/>
<feature type="region of interest" description="Disordered" evidence="1">
    <location>
        <begin position="33"/>
        <end position="63"/>
    </location>
</feature>
<evidence type="ECO:0000256" key="1">
    <source>
        <dbReference type="SAM" id="MobiDB-lite"/>
    </source>
</evidence>
<dbReference type="PROSITE" id="PS51257">
    <property type="entry name" value="PROKAR_LIPOPROTEIN"/>
    <property type="match status" value="1"/>
</dbReference>
<sequence length="63" mass="6857">MKMSKYTKYIAIGLLILFLLTSLLSCGVVYTRNNSSSGKIPPGQAKKMTGSKSAKYYAPGHNK</sequence>
<comment type="caution">
    <text evidence="2">The sequence shown here is derived from an EMBL/GenBank/DDBJ whole genome shotgun (WGS) entry which is preliminary data.</text>
</comment>
<evidence type="ECO:0000313" key="3">
    <source>
        <dbReference type="Proteomes" id="UP000093226"/>
    </source>
</evidence>
<reference evidence="3" key="1">
    <citation type="submission" date="2016-03" db="EMBL/GenBank/DDBJ databases">
        <title>Draft genome sequence of Paenibacillus glacialis DSM 22343.</title>
        <authorList>
            <person name="Shin S.-K."/>
            <person name="Yi H."/>
        </authorList>
    </citation>
    <scope>NUCLEOTIDE SEQUENCE [LARGE SCALE GENOMIC DNA]</scope>
    <source>
        <strain evidence="3">NBRC 105008</strain>
    </source>
</reference>
<proteinExistence type="predicted"/>
<accession>A0A1B9DNY7</accession>
<name>A0A1B9DNY7_9FLAO</name>
<gene>
    <name evidence="2" type="ORF">FBGL_09180</name>
</gene>
<protein>
    <recommendedName>
        <fullName evidence="4">Quinol oxidase subunit 4</fullName>
    </recommendedName>
</protein>
<evidence type="ECO:0000313" key="2">
    <source>
        <dbReference type="EMBL" id="OCB71407.1"/>
    </source>
</evidence>
<evidence type="ECO:0008006" key="4">
    <source>
        <dbReference type="Google" id="ProtNLM"/>
    </source>
</evidence>
<dbReference type="STRING" id="551990.SAMN05192550_0534"/>